<comment type="subcellular location">
    <subcellularLocation>
        <location evidence="1">Chromosome</location>
    </subcellularLocation>
</comment>
<dbReference type="GO" id="GO:0003676">
    <property type="term" value="F:nucleic acid binding"/>
    <property type="evidence" value="ECO:0007669"/>
    <property type="project" value="InterPro"/>
</dbReference>
<dbReference type="PANTHER" id="PTHR14418">
    <property type="entry name" value="CONDENSIN COMPLEX SUBUNIT 3-RELATED"/>
    <property type="match status" value="1"/>
</dbReference>
<dbReference type="EMBL" id="QCYY01001609">
    <property type="protein sequence ID" value="ROT76789.1"/>
    <property type="molecule type" value="Genomic_DNA"/>
</dbReference>
<protein>
    <submittedName>
        <fullName evidence="12">Putative condensin complex subunit 3-like</fullName>
    </submittedName>
</protein>
<dbReference type="InterPro" id="IPR011989">
    <property type="entry name" value="ARM-like"/>
</dbReference>
<evidence type="ECO:0000256" key="7">
    <source>
        <dbReference type="ARBA" id="ARBA00023306"/>
    </source>
</evidence>
<proteinExistence type="inferred from homology"/>
<dbReference type="OrthoDB" id="1920326at2759"/>
<keyword evidence="8" id="KW-0175">Coiled coil</keyword>
<keyword evidence="13" id="KW-1185">Reference proteome</keyword>
<feature type="domain" description="UVR" evidence="11">
    <location>
        <begin position="499"/>
        <end position="534"/>
    </location>
</feature>
<dbReference type="InterPro" id="IPR016024">
    <property type="entry name" value="ARM-type_fold"/>
</dbReference>
<evidence type="ECO:0000256" key="6">
    <source>
        <dbReference type="ARBA" id="ARBA00023067"/>
    </source>
</evidence>
<dbReference type="PROSITE" id="PS50151">
    <property type="entry name" value="UVR"/>
    <property type="match status" value="1"/>
</dbReference>
<dbReference type="InterPro" id="IPR001304">
    <property type="entry name" value="C-type_lectin-like"/>
</dbReference>
<evidence type="ECO:0000259" key="10">
    <source>
        <dbReference type="PROSITE" id="PS50041"/>
    </source>
</evidence>
<feature type="compositionally biased region" description="Polar residues" evidence="9">
    <location>
        <begin position="1142"/>
        <end position="1188"/>
    </location>
</feature>
<evidence type="ECO:0000256" key="3">
    <source>
        <dbReference type="ARBA" id="ARBA00022454"/>
    </source>
</evidence>
<evidence type="ECO:0000313" key="12">
    <source>
        <dbReference type="EMBL" id="ROT76789.1"/>
    </source>
</evidence>
<dbReference type="PROSITE" id="PS50041">
    <property type="entry name" value="C_TYPE_LECTIN_2"/>
    <property type="match status" value="1"/>
</dbReference>
<evidence type="ECO:0000256" key="9">
    <source>
        <dbReference type="SAM" id="MobiDB-lite"/>
    </source>
</evidence>
<dbReference type="Pfam" id="PF01612">
    <property type="entry name" value="DNA_pol_A_exo1"/>
    <property type="match status" value="1"/>
</dbReference>
<reference evidence="12 13" key="2">
    <citation type="submission" date="2019-01" db="EMBL/GenBank/DDBJ databases">
        <title>The decoding of complex shrimp genome reveals the adaptation for benthos swimmer, frequently molting mechanism and breeding impact on genome.</title>
        <authorList>
            <person name="Sun Y."/>
            <person name="Gao Y."/>
            <person name="Yu Y."/>
        </authorList>
    </citation>
    <scope>NUCLEOTIDE SEQUENCE [LARGE SCALE GENOMIC DNA]</scope>
    <source>
        <tissue evidence="12">Muscle</tissue>
    </source>
</reference>
<dbReference type="InterPro" id="IPR025977">
    <property type="entry name" value="Cnd3_C"/>
</dbReference>
<feature type="domain" description="C-type lectin" evidence="10">
    <location>
        <begin position="1881"/>
        <end position="1992"/>
    </location>
</feature>
<dbReference type="Gene3D" id="3.10.100.10">
    <property type="entry name" value="Mannose-Binding Protein A, subunit A"/>
    <property type="match status" value="1"/>
</dbReference>
<feature type="region of interest" description="Disordered" evidence="9">
    <location>
        <begin position="992"/>
        <end position="1016"/>
    </location>
</feature>
<dbReference type="CDD" id="cd06141">
    <property type="entry name" value="WRN_exo"/>
    <property type="match status" value="1"/>
</dbReference>
<keyword evidence="3" id="KW-0158">Chromosome</keyword>
<dbReference type="GO" id="GO:0007076">
    <property type="term" value="P:mitotic chromosome condensation"/>
    <property type="evidence" value="ECO:0007669"/>
    <property type="project" value="InterPro"/>
</dbReference>
<dbReference type="InterPro" id="IPR016186">
    <property type="entry name" value="C-type_lectin-like/link_sf"/>
</dbReference>
<dbReference type="SUPFAM" id="SSF48371">
    <property type="entry name" value="ARM repeat"/>
    <property type="match status" value="1"/>
</dbReference>
<dbReference type="GO" id="GO:0051301">
    <property type="term" value="P:cell division"/>
    <property type="evidence" value="ECO:0007669"/>
    <property type="project" value="UniProtKB-KW"/>
</dbReference>
<feature type="compositionally biased region" description="Low complexity" evidence="9">
    <location>
        <begin position="1239"/>
        <end position="1257"/>
    </location>
</feature>
<dbReference type="InterPro" id="IPR027165">
    <property type="entry name" value="CND3"/>
</dbReference>
<dbReference type="GO" id="GO:0008408">
    <property type="term" value="F:3'-5' exonuclease activity"/>
    <property type="evidence" value="ECO:0007669"/>
    <property type="project" value="InterPro"/>
</dbReference>
<dbReference type="Gene3D" id="3.30.420.10">
    <property type="entry name" value="Ribonuclease H-like superfamily/Ribonuclease H"/>
    <property type="match status" value="1"/>
</dbReference>
<dbReference type="PANTHER" id="PTHR14418:SF5">
    <property type="entry name" value="CONDENSIN COMPLEX SUBUNIT 3"/>
    <property type="match status" value="1"/>
</dbReference>
<dbReference type="Proteomes" id="UP000283509">
    <property type="component" value="Unassembled WGS sequence"/>
</dbReference>
<dbReference type="SMART" id="SM00034">
    <property type="entry name" value="CLECT"/>
    <property type="match status" value="1"/>
</dbReference>
<evidence type="ECO:0000256" key="1">
    <source>
        <dbReference type="ARBA" id="ARBA00004286"/>
    </source>
</evidence>
<dbReference type="Gene3D" id="1.25.10.10">
    <property type="entry name" value="Leucine-rich Repeat Variant"/>
    <property type="match status" value="2"/>
</dbReference>
<evidence type="ECO:0000256" key="2">
    <source>
        <dbReference type="ARBA" id="ARBA00006533"/>
    </source>
</evidence>
<dbReference type="InterPro" id="IPR016187">
    <property type="entry name" value="CTDL_fold"/>
</dbReference>
<dbReference type="GO" id="GO:0005737">
    <property type="term" value="C:cytoplasm"/>
    <property type="evidence" value="ECO:0007669"/>
    <property type="project" value="TreeGrafter"/>
</dbReference>
<dbReference type="GO" id="GO:0000793">
    <property type="term" value="C:condensed chromosome"/>
    <property type="evidence" value="ECO:0007669"/>
    <property type="project" value="TreeGrafter"/>
</dbReference>
<comment type="similarity">
    <text evidence="2">Belongs to the CND3 (condensin subunit 3) family.</text>
</comment>
<dbReference type="GO" id="GO:0006139">
    <property type="term" value="P:nucleobase-containing compound metabolic process"/>
    <property type="evidence" value="ECO:0007669"/>
    <property type="project" value="InterPro"/>
</dbReference>
<dbReference type="GO" id="GO:0000796">
    <property type="term" value="C:condensin complex"/>
    <property type="evidence" value="ECO:0007669"/>
    <property type="project" value="InterPro"/>
</dbReference>
<dbReference type="SUPFAM" id="SSF53098">
    <property type="entry name" value="Ribonuclease H-like"/>
    <property type="match status" value="1"/>
</dbReference>
<evidence type="ECO:0000313" key="13">
    <source>
        <dbReference type="Proteomes" id="UP000283509"/>
    </source>
</evidence>
<name>A0A3R7MAT4_PENVA</name>
<sequence>MVTTKQAFADCQRTAASHPKLVKHLTRTYLKSDFENFLSEFTCLLKKSLIHGDKQPAVERTLNFVAKFATSKKSETEENGKEEKAKDDEEEEEEPEEADPFLVKLIQFLLNNHEANSQAVRFRVCQLINKILNHMGEEAVIDDELYSNIYDTMLHRLQDKIPSVRVQAVLALARLQDPRNKECPVIKAYRYHLSMDPNSDVRRAVLTSIAITFQTLPDILERTRDVRDLVRRQAFEVISRKVHLKSLTIAQRVRLIAEGLTDRSDVVRGAVEKNLIQSWLRMVNGNVLDLLSCLDVETAVKEAELALQSMFRDVPYADLIENLGLNKETRTLESGELRPESALYWRCLAEYLRKEGAEEALELLLPELTHFCSYVNNFVMVEVMDDGDTQETLVRCMEREFITTQLVSIIMLYDLSDEVGRRTLDQLVRRLLVSDKVGETLVKGLVEVFGKLHPATTRVNQLAEIISEIREPVTRTEQQERPLSDEEQRKRKLEAARVKVKINQLREEVEECVRSLDLERAQALKKELEELEKESSVIDLNFSTSEEVIQEERTDPTTLSKCLMIVSHMIENPDIIVMNPTLYSLHENLVLPCLRSEDPAVRNQAVRALGLLCLISEELSCQHLILFMQIARIDVEQIQLSALRCAIDLIHLYGLEKFTEAAEDICDITGIPSSPKEKEKEKDSKDGIVNEEEGGTIISALCQMMDSENVEVRTTAAEGLCKLLLACRITSSKLLSHLVLMWYNPITEDDSLLRHMLGVFFPLYASYGGSNQESLCAAVLPTLQTLFNAPTRSPLADVDVEDVANFLVSITSPSIIADRSNEQVNNHDILVFTLCSEILAYPDSSWNKLLIRCLNNLSLSPTNYSTLRQVDVLAMKLLKRVKERVCINGLERFQQSVQNLLKDAPEAEVTIKEEKPDKTTLTEDLCDTTEMNTTGNKSIENTLMKRKRMLYNTTTFSDPEVFSSEPESDGEASPSKRILQVPLLVLPEELSDVGSPKLASTQKDEDDSEGRGESTRVANLVSAEVVKLNEVILVYGTPKLPTRRGRAPGSPDLGKAAKIARSSVSSRGTDDDDTPPRSGKRQSRKKEVSPVTDTSPALKGRRRNKKEITTTGESSEDETTLPAKVPRTTRTPSNKDSKEENLSSGRVTRNRTSATPSEDTSKLASASRGRPSTSSITVVPESDSSASSGRAAKQKEVEDSQLKVTPGNRKTRPESIVSETRSGRRGRGSAAQKDSQAGASESTQSSTMSRSTRSASQVSATSEDTTPVRRSSRSAVLYSQSTDSEAERTSTPRRSSRSSATKEYNNSNPTELLITGHRHTHSSLRPKRQNRAMAGKWVKEHAHIACIALASAGISYGLYHHKEAVRKLCSRRLTGGIKKAEREIHIVTNSKEWLEIFPALLRQVKYDGAVGFDCEWVHVKKQRRPVALLQLASSFGMCVLVRLSQMKDDIPVTLKEFLEDGTVLKVGVDSLKDGYYLAADYGLMVHGCVDLRHLALQDQQAGDQAKPSTKKQLNGKGLNALTEMYLDRSLDKSWRVRASDWEAEKLTQRQIKYAAEDALSGIHILIKILDCYWQPSSLTLSIAPEAYWYQEVQSAIQRMCHQWIDRKFTDVKTDFTPSAGKSYIQPAVPAKMKKIKDGFSARKGPHYYNSLLYAPDNQLLCTCDSKKALWYVAKGLGEIVSEDPLTVRLKFEPTGRPQYQEGDGEFYLQERLNICVLAEECDAPIGIEHDNQVQVERECKLVRNAGRTLLRTGDTLPEERIPSMGYRAIYALFLLVRPSSSDVFVPGQVWYSTTIQTSFLDPPLANTPGSRMKCASLANLSPDCHLFCLSGDFCSLYRAQVAAFHQPPPGYETSSCWTRNFDWPACPAPYQRLPGLEDLGCLREDNSPKSWSDARASCVALGGDLAVMRTSQDFFRLRSYYAAQSAVTGLWVGVYSEMWLNGRTPEPGEWFDGEPNGSGPCVDMRLSSFIGTLYNFYLSDNICSNVHGFLCQLL</sequence>
<feature type="region of interest" description="Disordered" evidence="9">
    <location>
        <begin position="957"/>
        <end position="976"/>
    </location>
</feature>
<feature type="region of interest" description="Disordered" evidence="9">
    <location>
        <begin position="73"/>
        <end position="96"/>
    </location>
</feature>
<keyword evidence="7" id="KW-0131">Cell cycle</keyword>
<keyword evidence="6" id="KW-0226">DNA condensation</keyword>
<dbReference type="SUPFAM" id="SSF56436">
    <property type="entry name" value="C-type lectin-like"/>
    <property type="match status" value="1"/>
</dbReference>
<feature type="compositionally biased region" description="Polar residues" evidence="9">
    <location>
        <begin position="1258"/>
        <end position="1283"/>
    </location>
</feature>
<dbReference type="InterPro" id="IPR012337">
    <property type="entry name" value="RNaseH-like_sf"/>
</dbReference>
<dbReference type="CDD" id="cd00037">
    <property type="entry name" value="CLECT"/>
    <property type="match status" value="1"/>
</dbReference>
<evidence type="ECO:0000256" key="8">
    <source>
        <dbReference type="SAM" id="Coils"/>
    </source>
</evidence>
<keyword evidence="4" id="KW-0132">Cell division</keyword>
<evidence type="ECO:0000256" key="5">
    <source>
        <dbReference type="ARBA" id="ARBA00022776"/>
    </source>
</evidence>
<dbReference type="InterPro" id="IPR001943">
    <property type="entry name" value="UVR_dom"/>
</dbReference>
<dbReference type="InterPro" id="IPR002562">
    <property type="entry name" value="3'-5'_exonuclease_dom"/>
</dbReference>
<accession>A0A3R7MAT4</accession>
<evidence type="ECO:0000259" key="11">
    <source>
        <dbReference type="PROSITE" id="PS50151"/>
    </source>
</evidence>
<keyword evidence="5" id="KW-0498">Mitosis</keyword>
<feature type="coiled-coil region" evidence="8">
    <location>
        <begin position="483"/>
        <end position="541"/>
    </location>
</feature>
<dbReference type="Pfam" id="PF12719">
    <property type="entry name" value="Cnd3"/>
    <property type="match status" value="1"/>
</dbReference>
<feature type="compositionally biased region" description="Basic residues" evidence="9">
    <location>
        <begin position="1316"/>
        <end position="1330"/>
    </location>
</feature>
<feature type="compositionally biased region" description="Basic and acidic residues" evidence="9">
    <location>
        <begin position="73"/>
        <end position="87"/>
    </location>
</feature>
<gene>
    <name evidence="12" type="ORF">C7M84_004604</name>
</gene>
<comment type="caution">
    <text evidence="12">The sequence shown here is derived from an EMBL/GenBank/DDBJ whole genome shotgun (WGS) entry which is preliminary data.</text>
</comment>
<evidence type="ECO:0000256" key="4">
    <source>
        <dbReference type="ARBA" id="ARBA00022618"/>
    </source>
</evidence>
<dbReference type="InterPro" id="IPR036397">
    <property type="entry name" value="RNaseH_sf"/>
</dbReference>
<dbReference type="STRING" id="6689.A0A3R7MAT4"/>
<feature type="region of interest" description="Disordered" evidence="9">
    <location>
        <begin position="1039"/>
        <end position="1331"/>
    </location>
</feature>
<reference evidence="12 13" key="1">
    <citation type="submission" date="2018-04" db="EMBL/GenBank/DDBJ databases">
        <authorList>
            <person name="Zhang X."/>
            <person name="Yuan J."/>
            <person name="Li F."/>
            <person name="Xiang J."/>
        </authorList>
    </citation>
    <scope>NUCLEOTIDE SEQUENCE [LARGE SCALE GENOMIC DNA]</scope>
    <source>
        <tissue evidence="12">Muscle</tissue>
    </source>
</reference>
<organism evidence="12 13">
    <name type="scientific">Penaeus vannamei</name>
    <name type="common">Whiteleg shrimp</name>
    <name type="synonym">Litopenaeus vannamei</name>
    <dbReference type="NCBI Taxonomy" id="6689"/>
    <lineage>
        <taxon>Eukaryota</taxon>
        <taxon>Metazoa</taxon>
        <taxon>Ecdysozoa</taxon>
        <taxon>Arthropoda</taxon>
        <taxon>Crustacea</taxon>
        <taxon>Multicrustacea</taxon>
        <taxon>Malacostraca</taxon>
        <taxon>Eumalacostraca</taxon>
        <taxon>Eucarida</taxon>
        <taxon>Decapoda</taxon>
        <taxon>Dendrobranchiata</taxon>
        <taxon>Penaeoidea</taxon>
        <taxon>Penaeidae</taxon>
        <taxon>Penaeus</taxon>
    </lineage>
</organism>
<dbReference type="SMART" id="SM00474">
    <property type="entry name" value="35EXOc"/>
    <property type="match status" value="1"/>
</dbReference>